<name>A0ABY2LS02_9LEPT</name>
<feature type="domain" description="Endonuclease GajA/Old nuclease/RecF-like AAA" evidence="1">
    <location>
        <begin position="1"/>
        <end position="362"/>
    </location>
</feature>
<comment type="caution">
    <text evidence="2">The sequence shown here is derived from an EMBL/GenBank/DDBJ whole genome shotgun (WGS) entry which is preliminary data.</text>
</comment>
<dbReference type="Gene3D" id="3.40.50.300">
    <property type="entry name" value="P-loop containing nucleotide triphosphate hydrolases"/>
    <property type="match status" value="1"/>
</dbReference>
<dbReference type="Pfam" id="PF13175">
    <property type="entry name" value="AAA_15"/>
    <property type="match status" value="1"/>
</dbReference>
<evidence type="ECO:0000313" key="2">
    <source>
        <dbReference type="EMBL" id="TGL03764.1"/>
    </source>
</evidence>
<keyword evidence="3" id="KW-1185">Reference proteome</keyword>
<gene>
    <name evidence="2" type="ORF">EHQ31_06565</name>
</gene>
<keyword evidence="2" id="KW-0067">ATP-binding</keyword>
<dbReference type="InterPro" id="IPR027417">
    <property type="entry name" value="P-loop_NTPase"/>
</dbReference>
<dbReference type="EMBL" id="RQFO01000009">
    <property type="protein sequence ID" value="TGL03764.1"/>
    <property type="molecule type" value="Genomic_DNA"/>
</dbReference>
<evidence type="ECO:0000313" key="3">
    <source>
        <dbReference type="Proteomes" id="UP000297465"/>
    </source>
</evidence>
<dbReference type="Proteomes" id="UP000297465">
    <property type="component" value="Unassembled WGS sequence"/>
</dbReference>
<keyword evidence="2" id="KW-0547">Nucleotide-binding</keyword>
<dbReference type="InterPro" id="IPR041685">
    <property type="entry name" value="AAA_GajA/Old/RecF-like"/>
</dbReference>
<protein>
    <submittedName>
        <fullName evidence="2">ATP-binding protein</fullName>
    </submittedName>
</protein>
<dbReference type="SUPFAM" id="SSF52540">
    <property type="entry name" value="P-loop containing nucleoside triphosphate hydrolases"/>
    <property type="match status" value="1"/>
</dbReference>
<evidence type="ECO:0000259" key="1">
    <source>
        <dbReference type="Pfam" id="PF13175"/>
    </source>
</evidence>
<dbReference type="PANTHER" id="PTHR43581">
    <property type="entry name" value="ATP/GTP PHOSPHATASE"/>
    <property type="match status" value="1"/>
</dbReference>
<dbReference type="InterPro" id="IPR051396">
    <property type="entry name" value="Bact_Antivir_Def_Nuclease"/>
</dbReference>
<proteinExistence type="predicted"/>
<dbReference type="GO" id="GO:0005524">
    <property type="term" value="F:ATP binding"/>
    <property type="evidence" value="ECO:0007669"/>
    <property type="project" value="UniProtKB-KW"/>
</dbReference>
<dbReference type="PANTHER" id="PTHR43581:SF4">
    <property type="entry name" value="ATP_GTP PHOSPHATASE"/>
    <property type="match status" value="1"/>
</dbReference>
<accession>A0ABY2LS02</accession>
<reference evidence="3" key="1">
    <citation type="journal article" date="2019" name="PLoS Negl. Trop. Dis.">
        <title>Revisiting the worldwide diversity of Leptospira species in the environment.</title>
        <authorList>
            <person name="Vincent A.T."/>
            <person name="Schiettekatte O."/>
            <person name="Bourhy P."/>
            <person name="Veyrier F.J."/>
            <person name="Picardeau M."/>
        </authorList>
    </citation>
    <scope>NUCLEOTIDE SEQUENCE [LARGE SCALE GENOMIC DNA]</scope>
    <source>
        <strain evidence="3">201800278</strain>
    </source>
</reference>
<sequence length="613" mass="71580">MRLKTVYISKYKNLKDFTMNFEGDSFLDIFVGKNGSGKSNLFEALIEIFRHLYEFDSRNIQIDFDYLIHYEIESAPIVISWTDNKLRINEVVRKSIGRTPIPDNLLIYYSGHNAKVSDLVLHYEELFKKRIKKASTDESSKFKGINKGYKNLLLSLIMIQAEENKARKFIIRQLGIRNISSELKLKLRRPFYANKKTIIDPGDSETHYWGAKGITKSFLDRLLTCKAEGSTHKDGYQEKEDIYIFYLDIKKIRKEFKSDSSQQLFREFDNLKTIEMLENISVDIHLSDGTQADVEHFSDGQFQSVYIYSILELFKDRNCIMLLDEPDSFLHPEWQFEFLGKLLEISEHPVKNNHVLMSSHSASTIAFSGIDYINSLSIEQSKVVSNKVPIKEVIKSLSAGLIKYSEDERILRIDRALRMTDKSVLFVEGPTDVLILETAYQKLYNEEDMPFLIQDAFDRGFIKILLLRSEIYANYQNKTFFGLFDFDEAYNDWRELPGDLVEEEICNGLCKKLRNREAFAFLLPLPQNELKNQVWNDNNPVDKVKANPCFSIEHLFWGLTETNCYFKENNRNLEKEFIFKGDKIHFAKEIVPNLPGEAFKPLRPMFDFIRGKL</sequence>
<organism evidence="2 3">
    <name type="scientific">Leptospira montravelensis</name>
    <dbReference type="NCBI Taxonomy" id="2484961"/>
    <lineage>
        <taxon>Bacteria</taxon>
        <taxon>Pseudomonadati</taxon>
        <taxon>Spirochaetota</taxon>
        <taxon>Spirochaetia</taxon>
        <taxon>Leptospirales</taxon>
        <taxon>Leptospiraceae</taxon>
        <taxon>Leptospira</taxon>
    </lineage>
</organism>
<dbReference type="RefSeq" id="WP_135575047.1">
    <property type="nucleotide sequence ID" value="NZ_RQFN01000031.1"/>
</dbReference>